<dbReference type="RefSeq" id="WP_037522641.1">
    <property type="nucleotide sequence ID" value="NZ_JAAALC010000042.1"/>
</dbReference>
<dbReference type="InterPro" id="IPR004175">
    <property type="entry name" value="RNA_CPDase"/>
</dbReference>
<dbReference type="Proteomes" id="UP000028534">
    <property type="component" value="Unassembled WGS sequence"/>
</dbReference>
<dbReference type="EMBL" id="JGVR01000051">
    <property type="protein sequence ID" value="KEZ14512.1"/>
    <property type="molecule type" value="Genomic_DNA"/>
</dbReference>
<protein>
    <recommendedName>
        <fullName evidence="2">RNA 2',3'-cyclic phosphodiesterase</fullName>
        <shortName evidence="2">RNA 2',3'-CPDase</shortName>
        <ecNumber evidence="2">3.1.4.58</ecNumber>
    </recommendedName>
</protein>
<keyword evidence="1 2" id="KW-0378">Hydrolase</keyword>
<evidence type="ECO:0000256" key="2">
    <source>
        <dbReference type="HAMAP-Rule" id="MF_01940"/>
    </source>
</evidence>
<dbReference type="NCBIfam" id="TIGR02258">
    <property type="entry name" value="2_5_ligase"/>
    <property type="match status" value="1"/>
</dbReference>
<dbReference type="PANTHER" id="PTHR35561">
    <property type="entry name" value="RNA 2',3'-CYCLIC PHOSPHODIESTERASE"/>
    <property type="match status" value="1"/>
</dbReference>
<dbReference type="PANTHER" id="PTHR35561:SF1">
    <property type="entry name" value="RNA 2',3'-CYCLIC PHOSPHODIESTERASE"/>
    <property type="match status" value="1"/>
</dbReference>
<dbReference type="PATRIC" id="fig|13690.10.peg.5011"/>
<dbReference type="GO" id="GO:0004113">
    <property type="term" value="F:2',3'-cyclic-nucleotide 3'-phosphodiesterase activity"/>
    <property type="evidence" value="ECO:0007669"/>
    <property type="project" value="InterPro"/>
</dbReference>
<sequence>MHRLFVAIRPHATIRSQLLAQMAGVPGARWQDDGQLHLTLRFIGEVDRHRADDIADALAGIRFQPFAIALAGTGYFDRRGVVDTLWAGVQPRDPLAHLHAKVDRACTSAGIAPEARAYLPHITLARFSRHGGNVAPFLALHAGLASPTFTVDEFSLYESRLGHAGSSYHVVETYRADGHPGVRDD</sequence>
<dbReference type="STRING" id="13690.AX777_14420"/>
<accession>A0A084E970</accession>
<proteinExistence type="inferred from homology"/>
<dbReference type="GO" id="GO:0008664">
    <property type="term" value="F:RNA 2',3'-cyclic 3'-phosphodiesterase activity"/>
    <property type="evidence" value="ECO:0007669"/>
    <property type="project" value="UniProtKB-EC"/>
</dbReference>
<dbReference type="HAMAP" id="MF_01940">
    <property type="entry name" value="RNA_CPDase"/>
    <property type="match status" value="1"/>
</dbReference>
<dbReference type="EC" id="3.1.4.58" evidence="2"/>
<dbReference type="AlphaFoldDB" id="A0A084E970"/>
<dbReference type="GO" id="GO:0016874">
    <property type="term" value="F:ligase activity"/>
    <property type="evidence" value="ECO:0007669"/>
    <property type="project" value="UniProtKB-KW"/>
</dbReference>
<feature type="active site" description="Proton donor" evidence="2">
    <location>
        <position position="37"/>
    </location>
</feature>
<feature type="active site" description="Proton acceptor" evidence="2">
    <location>
        <position position="121"/>
    </location>
</feature>
<dbReference type="eggNOG" id="COG1514">
    <property type="taxonomic scope" value="Bacteria"/>
</dbReference>
<evidence type="ECO:0000313" key="3">
    <source>
        <dbReference type="EMBL" id="KEZ14512.1"/>
    </source>
</evidence>
<reference evidence="3 4" key="1">
    <citation type="submission" date="2014-03" db="EMBL/GenBank/DDBJ databases">
        <title>Genome sequence of Sphingobium yanoikuyae B1.</title>
        <authorList>
            <person name="Gan H.M."/>
            <person name="Gan H.Y."/>
            <person name="Savka M.A."/>
        </authorList>
    </citation>
    <scope>NUCLEOTIDE SEQUENCE [LARGE SCALE GENOMIC DNA]</scope>
    <source>
        <strain evidence="3 4">B1</strain>
    </source>
</reference>
<evidence type="ECO:0000313" key="4">
    <source>
        <dbReference type="Proteomes" id="UP000028534"/>
    </source>
</evidence>
<comment type="similarity">
    <text evidence="2">Belongs to the 2H phosphoesterase superfamily. ThpR family.</text>
</comment>
<comment type="catalytic activity">
    <reaction evidence="2">
        <text>a 3'-end 2',3'-cyclophospho-ribonucleotide-RNA + H2O = a 3'-end 2'-phospho-ribonucleotide-RNA + H(+)</text>
        <dbReference type="Rhea" id="RHEA:11828"/>
        <dbReference type="Rhea" id="RHEA-COMP:10464"/>
        <dbReference type="Rhea" id="RHEA-COMP:17353"/>
        <dbReference type="ChEBI" id="CHEBI:15377"/>
        <dbReference type="ChEBI" id="CHEBI:15378"/>
        <dbReference type="ChEBI" id="CHEBI:83064"/>
        <dbReference type="ChEBI" id="CHEBI:173113"/>
        <dbReference type="EC" id="3.1.4.58"/>
    </reaction>
</comment>
<dbReference type="SUPFAM" id="SSF55144">
    <property type="entry name" value="LigT-like"/>
    <property type="match status" value="1"/>
</dbReference>
<feature type="short sequence motif" description="HXTX 2" evidence="2">
    <location>
        <begin position="121"/>
        <end position="124"/>
    </location>
</feature>
<gene>
    <name evidence="3" type="ORF">CP98_04854</name>
</gene>
<evidence type="ECO:0000256" key="1">
    <source>
        <dbReference type="ARBA" id="ARBA00022801"/>
    </source>
</evidence>
<keyword evidence="3" id="KW-0436">Ligase</keyword>
<dbReference type="Pfam" id="PF13563">
    <property type="entry name" value="2_5_RNA_ligase2"/>
    <property type="match status" value="1"/>
</dbReference>
<name>A0A084E970_SPHYA</name>
<comment type="caution">
    <text evidence="3">The sequence shown here is derived from an EMBL/GenBank/DDBJ whole genome shotgun (WGS) entry which is preliminary data.</text>
</comment>
<dbReference type="InterPro" id="IPR009097">
    <property type="entry name" value="Cyclic_Pdiesterase"/>
</dbReference>
<organism evidence="3 4">
    <name type="scientific">Sphingobium yanoikuyae</name>
    <name type="common">Sphingomonas yanoikuyae</name>
    <dbReference type="NCBI Taxonomy" id="13690"/>
    <lineage>
        <taxon>Bacteria</taxon>
        <taxon>Pseudomonadati</taxon>
        <taxon>Pseudomonadota</taxon>
        <taxon>Alphaproteobacteria</taxon>
        <taxon>Sphingomonadales</taxon>
        <taxon>Sphingomonadaceae</taxon>
        <taxon>Sphingobium</taxon>
    </lineage>
</organism>
<comment type="function">
    <text evidence="2">Hydrolyzes RNA 2',3'-cyclic phosphodiester to an RNA 2'-phosphomonoester.</text>
</comment>
<feature type="short sequence motif" description="HXTX 1" evidence="2">
    <location>
        <begin position="37"/>
        <end position="40"/>
    </location>
</feature>
<dbReference type="Gene3D" id="3.90.1140.10">
    <property type="entry name" value="Cyclic phosphodiesterase"/>
    <property type="match status" value="1"/>
</dbReference>